<dbReference type="Proteomes" id="UP000031364">
    <property type="component" value="Unassembled WGS sequence"/>
</dbReference>
<dbReference type="InterPro" id="IPR038071">
    <property type="entry name" value="UROD/MetE-like_sf"/>
</dbReference>
<dbReference type="RefSeq" id="WP_043683706.1">
    <property type="nucleotide sequence ID" value="NZ_BDCI01000011.1"/>
</dbReference>
<dbReference type="SUPFAM" id="SSF51726">
    <property type="entry name" value="UROD/MetE-like"/>
    <property type="match status" value="1"/>
</dbReference>
<name>A0ABR4Z267_9NOCA</name>
<dbReference type="EMBL" id="JNFP01000137">
    <property type="protein sequence ID" value="KIA59441.1"/>
    <property type="molecule type" value="Genomic_DNA"/>
</dbReference>
<evidence type="ECO:0000313" key="2">
    <source>
        <dbReference type="Proteomes" id="UP000031364"/>
    </source>
</evidence>
<protein>
    <recommendedName>
        <fullName evidence="3">Methionine synthase</fullName>
    </recommendedName>
</protein>
<sequence length="346" mass="37622">MGTRAVHFVGSFPAESTATAMQAMLDTSGPLLRTLPTGETRRYEFYVKPIIEDLVAQGALELKKAGEWNTSQQRTIYRPARGKRLTADLMDLGYLHEAEEALPIFLAARARHGLPGLTLQIGMPTDFTLAFIAMGRTGLLRHRKAFTAAALRDIAAIQRLTGGDVVIQLEATAELVLLAQTQPRHRLVNRVLGLSKRIAALAAAAPAGTRFGVHMCVGSLHNKSRATLRDARPIVYFANCLARQWPSGRPLEFIHAPFAAGDKPPSTESTFYAPLADLELRAGTHFYAGLVHDIPTEAAQLQTLRQIEHALGRPVDGVATACGLGRRTRPVADTLMARAARLAEQE</sequence>
<comment type="caution">
    <text evidence="1">The sequence shown here is derived from an EMBL/GenBank/DDBJ whole genome shotgun (WGS) entry which is preliminary data.</text>
</comment>
<evidence type="ECO:0000313" key="1">
    <source>
        <dbReference type="EMBL" id="KIA59441.1"/>
    </source>
</evidence>
<reference evidence="1 2" key="1">
    <citation type="journal article" date="2014" name="Int. J. Syst. Evol. Microbiol.">
        <title>Nocardia vulneris sp. nov., isolated from wounds of human patients in North America.</title>
        <authorList>
            <person name="Lasker B.A."/>
            <person name="Bell M."/>
            <person name="Klenk H.P."/>
            <person name="Sproer C."/>
            <person name="Schumann C."/>
            <person name="Schumann P."/>
            <person name="Brown J.M."/>
        </authorList>
    </citation>
    <scope>NUCLEOTIDE SEQUENCE [LARGE SCALE GENOMIC DNA]</scope>
    <source>
        <strain evidence="1 2">W9851</strain>
    </source>
</reference>
<proteinExistence type="predicted"/>
<evidence type="ECO:0008006" key="3">
    <source>
        <dbReference type="Google" id="ProtNLM"/>
    </source>
</evidence>
<organism evidence="1 2">
    <name type="scientific">Nocardia vulneris</name>
    <dbReference type="NCBI Taxonomy" id="1141657"/>
    <lineage>
        <taxon>Bacteria</taxon>
        <taxon>Bacillati</taxon>
        <taxon>Actinomycetota</taxon>
        <taxon>Actinomycetes</taxon>
        <taxon>Mycobacteriales</taxon>
        <taxon>Nocardiaceae</taxon>
        <taxon>Nocardia</taxon>
    </lineage>
</organism>
<accession>A0ABR4Z267</accession>
<keyword evidence="2" id="KW-1185">Reference proteome</keyword>
<gene>
    <name evidence="1" type="ORF">FG87_43370</name>
</gene>